<dbReference type="AlphaFoldDB" id="A0A0F9B3B8"/>
<name>A0A0F9B3B8_9ZZZZ</name>
<dbReference type="InterPro" id="IPR016181">
    <property type="entry name" value="Acyl_CoA_acyltransferase"/>
</dbReference>
<organism evidence="1">
    <name type="scientific">marine sediment metagenome</name>
    <dbReference type="NCBI Taxonomy" id="412755"/>
    <lineage>
        <taxon>unclassified sequences</taxon>
        <taxon>metagenomes</taxon>
        <taxon>ecological metagenomes</taxon>
    </lineage>
</organism>
<dbReference type="SUPFAM" id="SSF55729">
    <property type="entry name" value="Acyl-CoA N-acyltransferases (Nat)"/>
    <property type="match status" value="1"/>
</dbReference>
<accession>A0A0F9B3B8</accession>
<dbReference type="Gene3D" id="3.40.630.30">
    <property type="match status" value="1"/>
</dbReference>
<gene>
    <name evidence="1" type="ORF">LCGC14_2498430</name>
</gene>
<reference evidence="1" key="1">
    <citation type="journal article" date="2015" name="Nature">
        <title>Complex archaea that bridge the gap between prokaryotes and eukaryotes.</title>
        <authorList>
            <person name="Spang A."/>
            <person name="Saw J.H."/>
            <person name="Jorgensen S.L."/>
            <person name="Zaremba-Niedzwiedzka K."/>
            <person name="Martijn J."/>
            <person name="Lind A.E."/>
            <person name="van Eijk R."/>
            <person name="Schleper C."/>
            <person name="Guy L."/>
            <person name="Ettema T.J."/>
        </authorList>
    </citation>
    <scope>NUCLEOTIDE SEQUENCE</scope>
</reference>
<evidence type="ECO:0000313" key="1">
    <source>
        <dbReference type="EMBL" id="KKL16155.1"/>
    </source>
</evidence>
<sequence>MITGTIHETLALTTPSGRSVTVQILTPDGTLPNATEIRKQEQEWEAKATAYEQQRLDPMLINRSHFAAEVLFLAAQGVQQKHPGILLSQDLAGRILGVLLYTLPDPPRRTRGTISLMAIDPTYLAGSPGSDQLRGIGTTLTMVVGQIFVARDVPEVCLHPLDEAAHRFWQGRGFPPRTPGGPACIRGPVEVAQLAARCGHEHPDLPDQGDSLFVGSFEATERVRLPRLKGLY</sequence>
<protein>
    <recommendedName>
        <fullName evidence="2">N-acetyltransferase domain-containing protein</fullName>
    </recommendedName>
</protein>
<proteinExistence type="predicted"/>
<evidence type="ECO:0008006" key="2">
    <source>
        <dbReference type="Google" id="ProtNLM"/>
    </source>
</evidence>
<dbReference type="EMBL" id="LAZR01039778">
    <property type="protein sequence ID" value="KKL16155.1"/>
    <property type="molecule type" value="Genomic_DNA"/>
</dbReference>
<comment type="caution">
    <text evidence="1">The sequence shown here is derived from an EMBL/GenBank/DDBJ whole genome shotgun (WGS) entry which is preliminary data.</text>
</comment>